<evidence type="ECO:0000313" key="1">
    <source>
        <dbReference type="EnsemblPlants" id="AVESA.00010b.r2.1CG0110820.1.CDS.1"/>
    </source>
</evidence>
<protein>
    <submittedName>
        <fullName evidence="1">Uncharacterized protein</fullName>
    </submittedName>
</protein>
<reference evidence="1" key="2">
    <citation type="submission" date="2025-09" db="UniProtKB">
        <authorList>
            <consortium name="EnsemblPlants"/>
        </authorList>
    </citation>
    <scope>IDENTIFICATION</scope>
</reference>
<keyword evidence="2" id="KW-1185">Reference proteome</keyword>
<reference evidence="1" key="1">
    <citation type="submission" date="2021-05" db="EMBL/GenBank/DDBJ databases">
        <authorList>
            <person name="Scholz U."/>
            <person name="Mascher M."/>
            <person name="Fiebig A."/>
        </authorList>
    </citation>
    <scope>NUCLEOTIDE SEQUENCE [LARGE SCALE GENOMIC DNA]</scope>
</reference>
<evidence type="ECO:0000313" key="2">
    <source>
        <dbReference type="Proteomes" id="UP001732700"/>
    </source>
</evidence>
<name>A0ACD5TR45_AVESA</name>
<dbReference type="Proteomes" id="UP001732700">
    <property type="component" value="Chromosome 1C"/>
</dbReference>
<dbReference type="EnsemblPlants" id="AVESA.00010b.r2.1CG0110820.1">
    <property type="protein sequence ID" value="AVESA.00010b.r2.1CG0110820.1.CDS.1"/>
    <property type="gene ID" value="AVESA.00010b.r2.1CG0110820"/>
</dbReference>
<organism evidence="1 2">
    <name type="scientific">Avena sativa</name>
    <name type="common">Oat</name>
    <dbReference type="NCBI Taxonomy" id="4498"/>
    <lineage>
        <taxon>Eukaryota</taxon>
        <taxon>Viridiplantae</taxon>
        <taxon>Streptophyta</taxon>
        <taxon>Embryophyta</taxon>
        <taxon>Tracheophyta</taxon>
        <taxon>Spermatophyta</taxon>
        <taxon>Magnoliopsida</taxon>
        <taxon>Liliopsida</taxon>
        <taxon>Poales</taxon>
        <taxon>Poaceae</taxon>
        <taxon>BOP clade</taxon>
        <taxon>Pooideae</taxon>
        <taxon>Poodae</taxon>
        <taxon>Poeae</taxon>
        <taxon>Poeae Chloroplast Group 1 (Aveneae type)</taxon>
        <taxon>Aveninae</taxon>
        <taxon>Avena</taxon>
    </lineage>
</organism>
<sequence length="254" mass="27908">MAPSCWFFWAWSMWPMLAVAVAGQQAEGCSGSGNTCGNLTISDPFWLTDWETGRSCGSPDFQVTCYDNIAWLRSTESIGGFTIINITYEEHSLRAIDQDKLDLVHSSSSCYYTTWNTSVKLVSSFQTSPTNLNLILYNCTMAAVAEVRQNGALVQTRMRCGNESRVFARVEGFYNETSSNAGYAVEGCEAIVVPVLGGANASNYEQLISGGFLLSWDGLHPVPLAGKFPHPSNNLSIKFLPRMSFRAFGFLSTH</sequence>
<proteinExistence type="predicted"/>
<accession>A0ACD5TR45</accession>